<protein>
    <submittedName>
        <fullName evidence="2">Uncharacterized protein</fullName>
    </submittedName>
</protein>
<sequence length="113" mass="12034">MSRPAHDAPDSEWDEWEALLVGLSALATAEAWLQHGERLAPPSPFPVPEPEPSPPAPSPTSPPPAREHRPLLAVHLPCSPSPPFKHQSPSPVPEDVALPPTHQESSAAPVLPL</sequence>
<proteinExistence type="predicted"/>
<name>A0A369K167_HYPMA</name>
<dbReference type="InParanoid" id="A0A369K167"/>
<feature type="compositionally biased region" description="Pro residues" evidence="1">
    <location>
        <begin position="41"/>
        <end position="64"/>
    </location>
</feature>
<feature type="region of interest" description="Disordered" evidence="1">
    <location>
        <begin position="34"/>
        <end position="113"/>
    </location>
</feature>
<evidence type="ECO:0000313" key="2">
    <source>
        <dbReference type="EMBL" id="RDB24696.1"/>
    </source>
</evidence>
<reference evidence="2" key="1">
    <citation type="submission" date="2018-04" db="EMBL/GenBank/DDBJ databases">
        <title>Whole genome sequencing of Hypsizygus marmoreus.</title>
        <authorList>
            <person name="Choi I.-G."/>
            <person name="Min B."/>
            <person name="Kim J.-G."/>
            <person name="Kim S."/>
            <person name="Oh Y.-L."/>
            <person name="Kong W.-S."/>
            <person name="Park H."/>
            <person name="Jeong J."/>
            <person name="Song E.-S."/>
        </authorList>
    </citation>
    <scope>NUCLEOTIDE SEQUENCE [LARGE SCALE GENOMIC DNA]</scope>
    <source>
        <strain evidence="2">51987-8</strain>
    </source>
</reference>
<dbReference type="AlphaFoldDB" id="A0A369K167"/>
<accession>A0A369K167</accession>
<organism evidence="2 3">
    <name type="scientific">Hypsizygus marmoreus</name>
    <name type="common">White beech mushroom</name>
    <name type="synonym">Agaricus marmoreus</name>
    <dbReference type="NCBI Taxonomy" id="39966"/>
    <lineage>
        <taxon>Eukaryota</taxon>
        <taxon>Fungi</taxon>
        <taxon>Dikarya</taxon>
        <taxon>Basidiomycota</taxon>
        <taxon>Agaricomycotina</taxon>
        <taxon>Agaricomycetes</taxon>
        <taxon>Agaricomycetidae</taxon>
        <taxon>Agaricales</taxon>
        <taxon>Tricholomatineae</taxon>
        <taxon>Lyophyllaceae</taxon>
        <taxon>Hypsizygus</taxon>
    </lineage>
</organism>
<gene>
    <name evidence="2" type="ORF">Hypma_008157</name>
</gene>
<evidence type="ECO:0000256" key="1">
    <source>
        <dbReference type="SAM" id="MobiDB-lite"/>
    </source>
</evidence>
<keyword evidence="3" id="KW-1185">Reference proteome</keyword>
<dbReference type="EMBL" id="LUEZ02000041">
    <property type="protein sequence ID" value="RDB24696.1"/>
    <property type="molecule type" value="Genomic_DNA"/>
</dbReference>
<dbReference type="Proteomes" id="UP000076154">
    <property type="component" value="Unassembled WGS sequence"/>
</dbReference>
<comment type="caution">
    <text evidence="2">The sequence shown here is derived from an EMBL/GenBank/DDBJ whole genome shotgun (WGS) entry which is preliminary data.</text>
</comment>
<evidence type="ECO:0000313" key="3">
    <source>
        <dbReference type="Proteomes" id="UP000076154"/>
    </source>
</evidence>